<feature type="region of interest" description="Disordered" evidence="2">
    <location>
        <begin position="144"/>
        <end position="164"/>
    </location>
</feature>
<dbReference type="Pfam" id="PF11873">
    <property type="entry name" value="Mltc_N"/>
    <property type="match status" value="1"/>
</dbReference>
<evidence type="ECO:0000256" key="2">
    <source>
        <dbReference type="SAM" id="MobiDB-lite"/>
    </source>
</evidence>
<sequence>MAKASNFWLLAVGGFLLLTASYASSMHNWLQQAGHSSDFSGAPVAGTFSNTSTVDPVSSQKANLVTPNALPQERHKSNSSYPSLNNETLSQSDETDELSTQSAVALSEKTGFSQALWPWLSLSLMQNASGLTVEKPASTHSAIASAKSSSSTVDTEQTASQVHSEIVKEDRIEAVEYDDEIIIEFPEALATTTRMKKAISHLLLSGNPAGDSDLQNVQKFDLSIKPYYYNRILDKSQHSIRYPAQAYEYAKILLAEHAYWVDDQGDKYLHVQIPLSDTPMAKITEEFNSRDEMARLDRYRNWAQYYALRYKVPYDLVMAIMRVESAFNPKARSRSNAIGLMQIKAGSAGRDVYELIDGKMQLPTESELFDEQNNIRIGTAYLGLLHDLYFKEVKDPKNRELLVISAYNAGLNTVLKLFANNPQRAMEEINQLSPQQLYQTLRYQHTSEEARQYLDKVLSARQKNNQV</sequence>
<dbReference type="GO" id="GO:0016020">
    <property type="term" value="C:membrane"/>
    <property type="evidence" value="ECO:0007669"/>
    <property type="project" value="InterPro"/>
</dbReference>
<feature type="domain" description="Transglycosylase SLT" evidence="3">
    <location>
        <begin position="304"/>
        <end position="428"/>
    </location>
</feature>
<comment type="similarity">
    <text evidence="1">Belongs to the transglycosylase Slt family.</text>
</comment>
<dbReference type="KEGG" id="txa:HQN79_08350"/>
<dbReference type="InterPro" id="IPR024570">
    <property type="entry name" value="Murein_transglycosylaseC_N"/>
</dbReference>
<accession>A0A7D4P511</accession>
<dbReference type="CDD" id="cd16893">
    <property type="entry name" value="LT_MltC_MltE"/>
    <property type="match status" value="1"/>
</dbReference>
<keyword evidence="6" id="KW-1185">Reference proteome</keyword>
<dbReference type="GO" id="GO:0008933">
    <property type="term" value="F:peptidoglycan lytic transglycosylase activity"/>
    <property type="evidence" value="ECO:0007669"/>
    <property type="project" value="InterPro"/>
</dbReference>
<feature type="region of interest" description="Disordered" evidence="2">
    <location>
        <begin position="51"/>
        <end position="102"/>
    </location>
</feature>
<evidence type="ECO:0000313" key="5">
    <source>
        <dbReference type="EMBL" id="QKI89576.1"/>
    </source>
</evidence>
<dbReference type="PANTHER" id="PTHR37423:SF2">
    <property type="entry name" value="MEMBRANE-BOUND LYTIC MUREIN TRANSGLYCOSYLASE C"/>
    <property type="match status" value="1"/>
</dbReference>
<dbReference type="PROSITE" id="PS00922">
    <property type="entry name" value="TRANSGLYCOSYLASE"/>
    <property type="match status" value="1"/>
</dbReference>
<gene>
    <name evidence="5" type="ORF">HQN79_08350</name>
</gene>
<feature type="compositionally biased region" description="Polar residues" evidence="2">
    <location>
        <begin position="78"/>
        <end position="102"/>
    </location>
</feature>
<feature type="domain" description="Murein transglycosylase-C N-terminal" evidence="4">
    <location>
        <begin position="178"/>
        <end position="276"/>
    </location>
</feature>
<evidence type="ECO:0000259" key="4">
    <source>
        <dbReference type="Pfam" id="PF11873"/>
    </source>
</evidence>
<dbReference type="AlphaFoldDB" id="A0A7D4P511"/>
<dbReference type="InterPro" id="IPR000189">
    <property type="entry name" value="Transglyc_AS"/>
</dbReference>
<dbReference type="Pfam" id="PF01464">
    <property type="entry name" value="SLT"/>
    <property type="match status" value="1"/>
</dbReference>
<dbReference type="Proteomes" id="UP000504724">
    <property type="component" value="Chromosome"/>
</dbReference>
<organism evidence="5 6">
    <name type="scientific">Thiomicrorhabdus xiamenensis</name>
    <dbReference type="NCBI Taxonomy" id="2739063"/>
    <lineage>
        <taxon>Bacteria</taxon>
        <taxon>Pseudomonadati</taxon>
        <taxon>Pseudomonadota</taxon>
        <taxon>Gammaproteobacteria</taxon>
        <taxon>Thiotrichales</taxon>
        <taxon>Piscirickettsiaceae</taxon>
        <taxon>Thiomicrorhabdus</taxon>
    </lineage>
</organism>
<name>A0A7D4P511_9GAMM</name>
<evidence type="ECO:0000256" key="1">
    <source>
        <dbReference type="ARBA" id="ARBA00007734"/>
    </source>
</evidence>
<evidence type="ECO:0000313" key="6">
    <source>
        <dbReference type="Proteomes" id="UP000504724"/>
    </source>
</evidence>
<dbReference type="EMBL" id="CP054020">
    <property type="protein sequence ID" value="QKI89576.1"/>
    <property type="molecule type" value="Genomic_DNA"/>
</dbReference>
<dbReference type="PANTHER" id="PTHR37423">
    <property type="entry name" value="SOLUBLE LYTIC MUREIN TRANSGLYCOSYLASE-RELATED"/>
    <property type="match status" value="1"/>
</dbReference>
<dbReference type="Gene3D" id="1.10.530.10">
    <property type="match status" value="1"/>
</dbReference>
<dbReference type="RefSeq" id="WP_173285526.1">
    <property type="nucleotide sequence ID" value="NZ_CP054020.1"/>
</dbReference>
<reference evidence="5 6" key="1">
    <citation type="submission" date="2020-05" db="EMBL/GenBank/DDBJ databases">
        <title>Thiomicrorhabdus sediminis sp.nov. and Thiomicrorhabdus xiamenensis sp.nov., novel sulfur-oxidizing bacteria isolated from coastal sediment.</title>
        <authorList>
            <person name="Liu X."/>
        </authorList>
    </citation>
    <scope>NUCLEOTIDE SEQUENCE [LARGE SCALE GENOMIC DNA]</scope>
    <source>
        <strain evidence="5 6">G2</strain>
    </source>
</reference>
<feature type="compositionally biased region" description="Polar residues" evidence="2">
    <location>
        <begin position="152"/>
        <end position="163"/>
    </location>
</feature>
<dbReference type="InterPro" id="IPR023346">
    <property type="entry name" value="Lysozyme-like_dom_sf"/>
</dbReference>
<feature type="compositionally biased region" description="Polar residues" evidence="2">
    <location>
        <begin position="51"/>
        <end position="66"/>
    </location>
</feature>
<dbReference type="SUPFAM" id="SSF53955">
    <property type="entry name" value="Lysozyme-like"/>
    <property type="match status" value="1"/>
</dbReference>
<proteinExistence type="inferred from homology"/>
<dbReference type="InterPro" id="IPR008258">
    <property type="entry name" value="Transglycosylase_SLT_dom_1"/>
</dbReference>
<evidence type="ECO:0000259" key="3">
    <source>
        <dbReference type="Pfam" id="PF01464"/>
    </source>
</evidence>
<protein>
    <submittedName>
        <fullName evidence="5">DUF3393 domain-containing protein</fullName>
    </submittedName>
</protein>
<dbReference type="GO" id="GO:0000270">
    <property type="term" value="P:peptidoglycan metabolic process"/>
    <property type="evidence" value="ECO:0007669"/>
    <property type="project" value="InterPro"/>
</dbReference>